<dbReference type="RefSeq" id="WP_069701198.1">
    <property type="nucleotide sequence ID" value="NZ_MJAT01000004.1"/>
</dbReference>
<gene>
    <name evidence="2" type="ORF">BHU72_13410</name>
</gene>
<evidence type="ECO:0000259" key="1">
    <source>
        <dbReference type="SMART" id="SM00871"/>
    </source>
</evidence>
<dbReference type="InterPro" id="IPR011256">
    <property type="entry name" value="Reg_factor_effector_dom_sf"/>
</dbReference>
<reference evidence="2 3" key="1">
    <citation type="submission" date="2016-09" db="EMBL/GenBank/DDBJ databases">
        <title>Desulfuribacillus arsenicus sp. nov., an obligately anaerobic, dissimilatory arsenic- and antimonate-reducing bacterium isolated from anoxic sediments.</title>
        <authorList>
            <person name="Abin C.A."/>
            <person name="Hollibaugh J.T."/>
        </authorList>
    </citation>
    <scope>NUCLEOTIDE SEQUENCE [LARGE SCALE GENOMIC DNA]</scope>
    <source>
        <strain evidence="2 3">MLFW-2</strain>
    </source>
</reference>
<dbReference type="AlphaFoldDB" id="A0A1E5L8E8"/>
<dbReference type="EMBL" id="MJAT01000004">
    <property type="protein sequence ID" value="OEH86411.1"/>
    <property type="molecule type" value="Genomic_DNA"/>
</dbReference>
<comment type="caution">
    <text evidence="2">The sequence shown here is derived from an EMBL/GenBank/DDBJ whole genome shotgun (WGS) entry which is preliminary data.</text>
</comment>
<dbReference type="Pfam" id="PF06445">
    <property type="entry name" value="GyrI-like"/>
    <property type="match status" value="1"/>
</dbReference>
<dbReference type="SMART" id="SM00871">
    <property type="entry name" value="AraC_E_bind"/>
    <property type="match status" value="1"/>
</dbReference>
<proteinExistence type="predicted"/>
<name>A0A1E5L8E8_9FIRM</name>
<dbReference type="SUPFAM" id="SSF55136">
    <property type="entry name" value="Probable bacterial effector-binding domain"/>
    <property type="match status" value="1"/>
</dbReference>
<keyword evidence="3" id="KW-1185">Reference proteome</keyword>
<sequence>MEYKVVEKSAFQVIGKERTITTVNGENLELITEFWADSAEDGTVEMLRGQAGSLGLLGICMNFDHAQSELTYMIAVEKPATEITGCFVEREISASTWVIFESVGAIPEAIQNLWEKIFAQWFPVEGYEPSSAPILEVYPIGNQKDAQYRCEAWVPVIQK</sequence>
<evidence type="ECO:0000313" key="2">
    <source>
        <dbReference type="EMBL" id="OEH86411.1"/>
    </source>
</evidence>
<dbReference type="PANTHER" id="PTHR36444:SF3">
    <property type="entry name" value="TRANSCRIPTIONAL ACTIVATOR, PUTATIVE-RELATED"/>
    <property type="match status" value="1"/>
</dbReference>
<dbReference type="PANTHER" id="PTHR36444">
    <property type="entry name" value="TRANSCRIPTIONAL REGULATOR PROTEIN YOBU-RELATED"/>
    <property type="match status" value="1"/>
</dbReference>
<dbReference type="STRING" id="1390249.BHU72_13410"/>
<dbReference type="InterPro" id="IPR010499">
    <property type="entry name" value="AraC_E-bd"/>
</dbReference>
<dbReference type="OrthoDB" id="9801123at2"/>
<dbReference type="InterPro" id="IPR053182">
    <property type="entry name" value="YobU-like_regulator"/>
</dbReference>
<feature type="domain" description="AraC effector-binding" evidence="1">
    <location>
        <begin position="1"/>
        <end position="157"/>
    </location>
</feature>
<evidence type="ECO:0000313" key="3">
    <source>
        <dbReference type="Proteomes" id="UP000095255"/>
    </source>
</evidence>
<accession>A0A1E5L8E8</accession>
<dbReference type="Gene3D" id="3.20.80.10">
    <property type="entry name" value="Regulatory factor, effector binding domain"/>
    <property type="match status" value="1"/>
</dbReference>
<organism evidence="2 3">
    <name type="scientific">Desulfuribacillus stibiiarsenatis</name>
    <dbReference type="NCBI Taxonomy" id="1390249"/>
    <lineage>
        <taxon>Bacteria</taxon>
        <taxon>Bacillati</taxon>
        <taxon>Bacillota</taxon>
        <taxon>Desulfuribacillia</taxon>
        <taxon>Desulfuribacillales</taxon>
        <taxon>Desulfuribacillaceae</taxon>
        <taxon>Desulfuribacillus</taxon>
    </lineage>
</organism>
<dbReference type="InterPro" id="IPR029442">
    <property type="entry name" value="GyrI-like"/>
</dbReference>
<dbReference type="Proteomes" id="UP000095255">
    <property type="component" value="Unassembled WGS sequence"/>
</dbReference>
<protein>
    <recommendedName>
        <fullName evidence="1">AraC effector-binding domain-containing protein</fullName>
    </recommendedName>
</protein>